<comment type="caution">
    <text evidence="2">The sequence shown here is derived from an EMBL/GenBank/DDBJ whole genome shotgun (WGS) entry which is preliminary data.</text>
</comment>
<sequence>MVLTKEDQVYIADTVNNAVDNLARIVAKGFEQTTGDIAGLKKDIARLELEISEVKERVSYIERDIAEIRKGLISRVELEDIWARLLLVEKKLGIQSGK</sequence>
<organism evidence="2 3">
    <name type="scientific">Candidatus Giovannonibacteria bacterium GW2011_GWA2_44_13b</name>
    <dbReference type="NCBI Taxonomy" id="1618647"/>
    <lineage>
        <taxon>Bacteria</taxon>
        <taxon>Candidatus Giovannoniibacteriota</taxon>
    </lineage>
</organism>
<dbReference type="Gene3D" id="1.20.5.170">
    <property type="match status" value="1"/>
</dbReference>
<protein>
    <submittedName>
        <fullName evidence="2">Uncharacterized protein</fullName>
    </submittedName>
</protein>
<evidence type="ECO:0000313" key="3">
    <source>
        <dbReference type="Proteomes" id="UP000034736"/>
    </source>
</evidence>
<name>A0A0G1JC40_9BACT</name>
<evidence type="ECO:0000313" key="2">
    <source>
        <dbReference type="EMBL" id="KKT41577.1"/>
    </source>
</evidence>
<feature type="coiled-coil region" evidence="1">
    <location>
        <begin position="30"/>
        <end position="64"/>
    </location>
</feature>
<keyword evidence="1" id="KW-0175">Coiled coil</keyword>
<reference evidence="2 3" key="1">
    <citation type="journal article" date="2015" name="Nature">
        <title>rRNA introns, odd ribosomes, and small enigmatic genomes across a large radiation of phyla.</title>
        <authorList>
            <person name="Brown C.T."/>
            <person name="Hug L.A."/>
            <person name="Thomas B.C."/>
            <person name="Sharon I."/>
            <person name="Castelle C.J."/>
            <person name="Singh A."/>
            <person name="Wilkins M.J."/>
            <person name="Williams K.H."/>
            <person name="Banfield J.F."/>
        </authorList>
    </citation>
    <scope>NUCLEOTIDE SEQUENCE [LARGE SCALE GENOMIC DNA]</scope>
</reference>
<dbReference type="EMBL" id="LCHU01000006">
    <property type="protein sequence ID" value="KKT41577.1"/>
    <property type="molecule type" value="Genomic_DNA"/>
</dbReference>
<proteinExistence type="predicted"/>
<dbReference type="Proteomes" id="UP000034736">
    <property type="component" value="Unassembled WGS sequence"/>
</dbReference>
<dbReference type="AlphaFoldDB" id="A0A0G1JC40"/>
<accession>A0A0G1JC40</accession>
<evidence type="ECO:0000256" key="1">
    <source>
        <dbReference type="SAM" id="Coils"/>
    </source>
</evidence>
<dbReference type="STRING" id="1618647.UW30_C0006G0004"/>
<gene>
    <name evidence="2" type="ORF">UW30_C0006G0004</name>
</gene>